<name>A0A6A6PA83_9PEZI</name>
<accession>A0A6A6PA83</accession>
<evidence type="ECO:0000313" key="3">
    <source>
        <dbReference type="Proteomes" id="UP000799766"/>
    </source>
</evidence>
<feature type="compositionally biased region" description="Basic residues" evidence="1">
    <location>
        <begin position="50"/>
        <end position="60"/>
    </location>
</feature>
<feature type="compositionally biased region" description="Basic and acidic residues" evidence="1">
    <location>
        <begin position="7"/>
        <end position="36"/>
    </location>
</feature>
<feature type="region of interest" description="Disordered" evidence="1">
    <location>
        <begin position="1"/>
        <end position="100"/>
    </location>
</feature>
<proteinExistence type="predicted"/>
<dbReference type="Proteomes" id="UP000799766">
    <property type="component" value="Unassembled WGS sequence"/>
</dbReference>
<sequence>MRTSRIARAERAAKDAAKDAKKAEKEAKKAAKEARKVASATPDAEEAPAGKKKGGWKRKSAALGTDVPEPNVKVARTSRTQAAEDETAPTPWRAPVARMW</sequence>
<evidence type="ECO:0000256" key="1">
    <source>
        <dbReference type="SAM" id="MobiDB-lite"/>
    </source>
</evidence>
<evidence type="ECO:0000313" key="2">
    <source>
        <dbReference type="EMBL" id="KAF2460788.1"/>
    </source>
</evidence>
<organism evidence="2 3">
    <name type="scientific">Lineolata rhizophorae</name>
    <dbReference type="NCBI Taxonomy" id="578093"/>
    <lineage>
        <taxon>Eukaryota</taxon>
        <taxon>Fungi</taxon>
        <taxon>Dikarya</taxon>
        <taxon>Ascomycota</taxon>
        <taxon>Pezizomycotina</taxon>
        <taxon>Dothideomycetes</taxon>
        <taxon>Dothideomycetes incertae sedis</taxon>
        <taxon>Lineolatales</taxon>
        <taxon>Lineolataceae</taxon>
        <taxon>Lineolata</taxon>
    </lineage>
</organism>
<gene>
    <name evidence="2" type="ORF">BDY21DRAFT_402659</name>
</gene>
<protein>
    <submittedName>
        <fullName evidence="2">Uncharacterized protein</fullName>
    </submittedName>
</protein>
<reference evidence="2" key="1">
    <citation type="journal article" date="2020" name="Stud. Mycol.">
        <title>101 Dothideomycetes genomes: a test case for predicting lifestyles and emergence of pathogens.</title>
        <authorList>
            <person name="Haridas S."/>
            <person name="Albert R."/>
            <person name="Binder M."/>
            <person name="Bloem J."/>
            <person name="Labutti K."/>
            <person name="Salamov A."/>
            <person name="Andreopoulos B."/>
            <person name="Baker S."/>
            <person name="Barry K."/>
            <person name="Bills G."/>
            <person name="Bluhm B."/>
            <person name="Cannon C."/>
            <person name="Castanera R."/>
            <person name="Culley D."/>
            <person name="Daum C."/>
            <person name="Ezra D."/>
            <person name="Gonzalez J."/>
            <person name="Henrissat B."/>
            <person name="Kuo A."/>
            <person name="Liang C."/>
            <person name="Lipzen A."/>
            <person name="Lutzoni F."/>
            <person name="Magnuson J."/>
            <person name="Mondo S."/>
            <person name="Nolan M."/>
            <person name="Ohm R."/>
            <person name="Pangilinan J."/>
            <person name="Park H.-J."/>
            <person name="Ramirez L."/>
            <person name="Alfaro M."/>
            <person name="Sun H."/>
            <person name="Tritt A."/>
            <person name="Yoshinaga Y."/>
            <person name="Zwiers L.-H."/>
            <person name="Turgeon B."/>
            <person name="Goodwin S."/>
            <person name="Spatafora J."/>
            <person name="Crous P."/>
            <person name="Grigoriev I."/>
        </authorList>
    </citation>
    <scope>NUCLEOTIDE SEQUENCE</scope>
    <source>
        <strain evidence="2">ATCC 16933</strain>
    </source>
</reference>
<dbReference type="OrthoDB" id="3563649at2759"/>
<keyword evidence="3" id="KW-1185">Reference proteome</keyword>
<dbReference type="EMBL" id="MU001672">
    <property type="protein sequence ID" value="KAF2460788.1"/>
    <property type="molecule type" value="Genomic_DNA"/>
</dbReference>
<dbReference type="AlphaFoldDB" id="A0A6A6PA83"/>